<keyword evidence="3" id="KW-1185">Reference proteome</keyword>
<accession>A0A843V925</accession>
<comment type="caution">
    <text evidence="2">The sequence shown here is derived from an EMBL/GenBank/DDBJ whole genome shotgun (WGS) entry which is preliminary data.</text>
</comment>
<evidence type="ECO:0000313" key="2">
    <source>
        <dbReference type="EMBL" id="MQL94912.1"/>
    </source>
</evidence>
<reference evidence="2" key="1">
    <citation type="submission" date="2017-07" db="EMBL/GenBank/DDBJ databases">
        <title>Taro Niue Genome Assembly and Annotation.</title>
        <authorList>
            <person name="Atibalentja N."/>
            <person name="Keating K."/>
            <person name="Fields C.J."/>
        </authorList>
    </citation>
    <scope>NUCLEOTIDE SEQUENCE</scope>
    <source>
        <strain evidence="2">Niue_2</strain>
        <tissue evidence="2">Leaf</tissue>
    </source>
</reference>
<proteinExistence type="predicted"/>
<feature type="region of interest" description="Disordered" evidence="1">
    <location>
        <begin position="1"/>
        <end position="51"/>
    </location>
</feature>
<organism evidence="2 3">
    <name type="scientific">Colocasia esculenta</name>
    <name type="common">Wild taro</name>
    <name type="synonym">Arum esculentum</name>
    <dbReference type="NCBI Taxonomy" id="4460"/>
    <lineage>
        <taxon>Eukaryota</taxon>
        <taxon>Viridiplantae</taxon>
        <taxon>Streptophyta</taxon>
        <taxon>Embryophyta</taxon>
        <taxon>Tracheophyta</taxon>
        <taxon>Spermatophyta</taxon>
        <taxon>Magnoliopsida</taxon>
        <taxon>Liliopsida</taxon>
        <taxon>Araceae</taxon>
        <taxon>Aroideae</taxon>
        <taxon>Colocasieae</taxon>
        <taxon>Colocasia</taxon>
    </lineage>
</organism>
<evidence type="ECO:0000313" key="3">
    <source>
        <dbReference type="Proteomes" id="UP000652761"/>
    </source>
</evidence>
<gene>
    <name evidence="2" type="ORF">Taro_027569</name>
</gene>
<dbReference type="EMBL" id="NMUH01001728">
    <property type="protein sequence ID" value="MQL94912.1"/>
    <property type="molecule type" value="Genomic_DNA"/>
</dbReference>
<sequence>MKKRNLLHLSSEIETPQPRELKRSKGGTAGGAEEDGVRRAGTGEDAVHPGATNQALRSLRRGCLLLPFSPGVSYISDIVKLEEIANHDSIRHAKP</sequence>
<evidence type="ECO:0000256" key="1">
    <source>
        <dbReference type="SAM" id="MobiDB-lite"/>
    </source>
</evidence>
<feature type="compositionally biased region" description="Basic and acidic residues" evidence="1">
    <location>
        <begin position="35"/>
        <end position="47"/>
    </location>
</feature>
<dbReference type="Proteomes" id="UP000652761">
    <property type="component" value="Unassembled WGS sequence"/>
</dbReference>
<name>A0A843V925_COLES</name>
<protein>
    <submittedName>
        <fullName evidence="2">Uncharacterized protein</fullName>
    </submittedName>
</protein>
<dbReference type="AlphaFoldDB" id="A0A843V925"/>